<name>A0A1Y1XCQ4_9FUNG</name>
<evidence type="ECO:0000256" key="1">
    <source>
        <dbReference type="SAM" id="MobiDB-lite"/>
    </source>
</evidence>
<accession>A0A1Y1XCQ4</accession>
<organism evidence="2 3">
    <name type="scientific">Basidiobolus meristosporus CBS 931.73</name>
    <dbReference type="NCBI Taxonomy" id="1314790"/>
    <lineage>
        <taxon>Eukaryota</taxon>
        <taxon>Fungi</taxon>
        <taxon>Fungi incertae sedis</taxon>
        <taxon>Zoopagomycota</taxon>
        <taxon>Entomophthoromycotina</taxon>
        <taxon>Basidiobolomycetes</taxon>
        <taxon>Basidiobolales</taxon>
        <taxon>Basidiobolaceae</taxon>
        <taxon>Basidiobolus</taxon>
    </lineage>
</organism>
<evidence type="ECO:0000313" key="3">
    <source>
        <dbReference type="Proteomes" id="UP000193498"/>
    </source>
</evidence>
<dbReference type="AlphaFoldDB" id="A0A1Y1XCQ4"/>
<dbReference type="Proteomes" id="UP000193498">
    <property type="component" value="Unassembled WGS sequence"/>
</dbReference>
<sequence length="237" mass="26846">MPVNDGVAVDSPVEQAEAIAQEHRRTRSNMSGTTRTSFPEPRRRGNKRTSRDAPSKAKEAYIELMKDHPDIKEHSSDHLYCGLCECEIRVRSPNDYLTVSRHIAREKHQLNFAKKLVSIASAGAKLVENTAMKQGTPNSYPSSPQEGPQIRVVLQHASKTLEDFDLPWRRAVLINTQDSTLEYLINLAYTKLQEDPQLTQITAVFLEDFQSFIYDDGDIKALKNNDTLVFKFEPITS</sequence>
<dbReference type="InParanoid" id="A0A1Y1XCQ4"/>
<dbReference type="EMBL" id="MCFE01000648">
    <property type="protein sequence ID" value="ORX83154.1"/>
    <property type="molecule type" value="Genomic_DNA"/>
</dbReference>
<feature type="region of interest" description="Disordered" evidence="1">
    <location>
        <begin position="18"/>
        <end position="57"/>
    </location>
</feature>
<gene>
    <name evidence="2" type="ORF">K493DRAFT_342076</name>
</gene>
<protein>
    <submittedName>
        <fullName evidence="2">Uncharacterized protein</fullName>
    </submittedName>
</protein>
<comment type="caution">
    <text evidence="2">The sequence shown here is derived from an EMBL/GenBank/DDBJ whole genome shotgun (WGS) entry which is preliminary data.</text>
</comment>
<reference evidence="2 3" key="1">
    <citation type="submission" date="2016-07" db="EMBL/GenBank/DDBJ databases">
        <title>Pervasive Adenine N6-methylation of Active Genes in Fungi.</title>
        <authorList>
            <consortium name="DOE Joint Genome Institute"/>
            <person name="Mondo S.J."/>
            <person name="Dannebaum R.O."/>
            <person name="Kuo R.C."/>
            <person name="Labutti K."/>
            <person name="Haridas S."/>
            <person name="Kuo A."/>
            <person name="Salamov A."/>
            <person name="Ahrendt S.R."/>
            <person name="Lipzen A."/>
            <person name="Sullivan W."/>
            <person name="Andreopoulos W.B."/>
            <person name="Clum A."/>
            <person name="Lindquist E."/>
            <person name="Daum C."/>
            <person name="Ramamoorthy G.K."/>
            <person name="Gryganskyi A."/>
            <person name="Culley D."/>
            <person name="Magnuson J.K."/>
            <person name="James T.Y."/>
            <person name="O'Malley M.A."/>
            <person name="Stajich J.E."/>
            <person name="Spatafora J.W."/>
            <person name="Visel A."/>
            <person name="Grigoriev I.V."/>
        </authorList>
    </citation>
    <scope>NUCLEOTIDE SEQUENCE [LARGE SCALE GENOMIC DNA]</scope>
    <source>
        <strain evidence="2 3">CBS 931.73</strain>
    </source>
</reference>
<proteinExistence type="predicted"/>
<keyword evidence="3" id="KW-1185">Reference proteome</keyword>
<evidence type="ECO:0000313" key="2">
    <source>
        <dbReference type="EMBL" id="ORX83154.1"/>
    </source>
</evidence>
<feature type="compositionally biased region" description="Polar residues" evidence="1">
    <location>
        <begin position="28"/>
        <end position="37"/>
    </location>
</feature>